<feature type="transmembrane region" description="Helical" evidence="6">
    <location>
        <begin position="220"/>
        <end position="241"/>
    </location>
</feature>
<keyword evidence="4 6" id="KW-1133">Transmembrane helix</keyword>
<feature type="transmembrane region" description="Helical" evidence="6">
    <location>
        <begin position="192"/>
        <end position="213"/>
    </location>
</feature>
<dbReference type="PANTHER" id="PTHR30477:SF18">
    <property type="entry name" value="METAL TRANSPORT SYSTEM MEMBRANE PROTEIN CT_417-RELATED"/>
    <property type="match status" value="1"/>
</dbReference>
<evidence type="ECO:0000256" key="4">
    <source>
        <dbReference type="ARBA" id="ARBA00022989"/>
    </source>
</evidence>
<dbReference type="SUPFAM" id="SSF81345">
    <property type="entry name" value="ABC transporter involved in vitamin B12 uptake, BtuC"/>
    <property type="match status" value="1"/>
</dbReference>
<dbReference type="GO" id="GO:0043190">
    <property type="term" value="C:ATP-binding cassette (ABC) transporter complex"/>
    <property type="evidence" value="ECO:0007669"/>
    <property type="project" value="InterPro"/>
</dbReference>
<proteinExistence type="inferred from homology"/>
<feature type="transmembrane region" description="Helical" evidence="6">
    <location>
        <begin position="137"/>
        <end position="155"/>
    </location>
</feature>
<dbReference type="InterPro" id="IPR001626">
    <property type="entry name" value="ABC_TroCD"/>
</dbReference>
<reference evidence="7" key="1">
    <citation type="submission" date="2016-10" db="EMBL/GenBank/DDBJ databases">
        <authorList>
            <person name="de Groot N.N."/>
        </authorList>
    </citation>
    <scope>NUCLEOTIDE SEQUENCE</scope>
</reference>
<dbReference type="CDD" id="cd06550">
    <property type="entry name" value="TM_ABC_iron-siderophores_like"/>
    <property type="match status" value="1"/>
</dbReference>
<organism evidence="7">
    <name type="scientific">hydrothermal vent metagenome</name>
    <dbReference type="NCBI Taxonomy" id="652676"/>
    <lineage>
        <taxon>unclassified sequences</taxon>
        <taxon>metagenomes</taxon>
        <taxon>ecological metagenomes</taxon>
    </lineage>
</organism>
<evidence type="ECO:0000256" key="5">
    <source>
        <dbReference type="ARBA" id="ARBA00023136"/>
    </source>
</evidence>
<evidence type="ECO:0000256" key="2">
    <source>
        <dbReference type="ARBA" id="ARBA00008034"/>
    </source>
</evidence>
<dbReference type="InterPro" id="IPR037294">
    <property type="entry name" value="ABC_BtuC-like"/>
</dbReference>
<evidence type="ECO:0000313" key="7">
    <source>
        <dbReference type="EMBL" id="SFV59150.1"/>
    </source>
</evidence>
<evidence type="ECO:0000256" key="6">
    <source>
        <dbReference type="SAM" id="Phobius"/>
    </source>
</evidence>
<dbReference type="EMBL" id="FPHD01000049">
    <property type="protein sequence ID" value="SFV59150.1"/>
    <property type="molecule type" value="Genomic_DNA"/>
</dbReference>
<evidence type="ECO:0000256" key="3">
    <source>
        <dbReference type="ARBA" id="ARBA00022692"/>
    </source>
</evidence>
<evidence type="ECO:0000256" key="1">
    <source>
        <dbReference type="ARBA" id="ARBA00004141"/>
    </source>
</evidence>
<dbReference type="Pfam" id="PF00950">
    <property type="entry name" value="ABC-3"/>
    <property type="match status" value="1"/>
</dbReference>
<keyword evidence="5 6" id="KW-0472">Membrane</keyword>
<feature type="transmembrane region" description="Helical" evidence="6">
    <location>
        <begin position="247"/>
        <end position="268"/>
    </location>
</feature>
<protein>
    <submittedName>
        <fullName evidence="7">Zinc ABC transporter, inner membrane permease protein ZnuB</fullName>
    </submittedName>
</protein>
<dbReference type="AlphaFoldDB" id="A0A1W1BZY0"/>
<dbReference type="GO" id="GO:0010043">
    <property type="term" value="P:response to zinc ion"/>
    <property type="evidence" value="ECO:0007669"/>
    <property type="project" value="TreeGrafter"/>
</dbReference>
<dbReference type="GO" id="GO:0055085">
    <property type="term" value="P:transmembrane transport"/>
    <property type="evidence" value="ECO:0007669"/>
    <property type="project" value="InterPro"/>
</dbReference>
<gene>
    <name evidence="7" type="ORF">MNB_SV-8-260</name>
</gene>
<feature type="transmembrane region" description="Helical" evidence="6">
    <location>
        <begin position="95"/>
        <end position="117"/>
    </location>
</feature>
<dbReference type="Gene3D" id="1.10.3470.10">
    <property type="entry name" value="ABC transporter involved in vitamin B12 uptake, BtuC"/>
    <property type="match status" value="1"/>
</dbReference>
<sequence>MEGNKMIEALQFGFIQHALLAGILVSFAAGVIGSLIVVNRMVFLAGGIAHSSYGGIGLAVFFGLPIFLGASIFAVGAAVLLAFLTMYKRHRIDTFIGLIWAVGMAIGVIFVDLTPGYNVDMMSYLFGSILAVSSADLYFMGILLGVILFVITFWYRDILAVSYDSEYAALRGVNVKFFYTLILILSALTVVVAIKVVGLILVIAMLTIPVYIAEKLSNSLLGMMFLSGLIAAIFTLIGLWFSYTYNLTSGASIILVSAALLGVFLLFYRGK</sequence>
<dbReference type="PANTHER" id="PTHR30477">
    <property type="entry name" value="ABC-TRANSPORTER METAL-BINDING PROTEIN"/>
    <property type="match status" value="1"/>
</dbReference>
<comment type="similarity">
    <text evidence="2">Belongs to the ABC-3 integral membrane protein family.</text>
</comment>
<name>A0A1W1BZY0_9ZZZZ</name>
<accession>A0A1W1BZY0</accession>
<feature type="transmembrane region" description="Helical" evidence="6">
    <location>
        <begin position="58"/>
        <end position="83"/>
    </location>
</feature>
<keyword evidence="3 6" id="KW-0812">Transmembrane</keyword>
<feature type="transmembrane region" description="Helical" evidence="6">
    <location>
        <begin position="12"/>
        <end position="38"/>
    </location>
</feature>
<comment type="subcellular location">
    <subcellularLocation>
        <location evidence="1">Membrane</location>
        <topology evidence="1">Multi-pass membrane protein</topology>
    </subcellularLocation>
</comment>